<name>A0A976APC3_9BURK</name>
<dbReference type="EMBL" id="LT984814">
    <property type="protein sequence ID" value="SPD66685.1"/>
    <property type="molecule type" value="Genomic_DNA"/>
</dbReference>
<accession>A0A976APC3</accession>
<evidence type="ECO:0000313" key="2">
    <source>
        <dbReference type="Proteomes" id="UP000254259"/>
    </source>
</evidence>
<proteinExistence type="predicted"/>
<reference evidence="1 2" key="1">
    <citation type="submission" date="2018-01" db="EMBL/GenBank/DDBJ databases">
        <authorList>
            <person name="Clerissi C."/>
        </authorList>
    </citation>
    <scope>NUCLEOTIDE SEQUENCE [LARGE SCALE GENOMIC DNA]</scope>
    <source>
        <strain evidence="1">Cupriavidus taiwanensis SWF 66322</strain>
        <plasmid evidence="2">cbm2636_mp</plasmid>
    </source>
</reference>
<protein>
    <submittedName>
        <fullName evidence="1">Uncharacterized protein</fullName>
    </submittedName>
</protein>
<dbReference type="Proteomes" id="UP000254259">
    <property type="component" value="Plasmid CBM2636_mp"/>
</dbReference>
<gene>
    <name evidence="1" type="ORF">CBM2636_MP10321</name>
</gene>
<sequence length="135" mass="15304">MAFYKLKEPCKGFFGFTKNRRRPTAIASPCSTRHSRGFSWYTRCQLACLRNLTPPAVNVHGVIVGLLIFQKSNIDVIASDNRFERFLSWPASSPTSSRQTFISTSLLPGWRRVHVCPSGRWPSSSACRVRPCERP</sequence>
<geneLocation type="plasmid" evidence="2">
    <name>cbm2636_mp</name>
</geneLocation>
<organism evidence="1 2">
    <name type="scientific">Cupriavidus taiwanensis</name>
    <dbReference type="NCBI Taxonomy" id="164546"/>
    <lineage>
        <taxon>Bacteria</taxon>
        <taxon>Pseudomonadati</taxon>
        <taxon>Pseudomonadota</taxon>
        <taxon>Betaproteobacteria</taxon>
        <taxon>Burkholderiales</taxon>
        <taxon>Burkholderiaceae</taxon>
        <taxon>Cupriavidus</taxon>
    </lineage>
</organism>
<evidence type="ECO:0000313" key="1">
    <source>
        <dbReference type="EMBL" id="SPD66685.1"/>
    </source>
</evidence>
<keyword evidence="1" id="KW-0614">Plasmid</keyword>
<dbReference type="AlphaFoldDB" id="A0A976APC3"/>